<name>A0A0M8K8D1_9CHLR</name>
<dbReference type="EMBL" id="BBZA01000051">
    <property type="protein sequence ID" value="GAP62366.1"/>
    <property type="molecule type" value="Genomic_DNA"/>
</dbReference>
<accession>A0A0M8K8D1</accession>
<dbReference type="Proteomes" id="UP000037784">
    <property type="component" value="Unassembled WGS sequence"/>
</dbReference>
<sequence>MDRSILRVEASFEVFDFEYSFHTFSFERHSVTWRLEFQFTSVLKL</sequence>
<dbReference type="InParanoid" id="A0A0M8K8D1"/>
<keyword evidence="2" id="KW-1185">Reference proteome</keyword>
<gene>
    <name evidence="1" type="ORF">ARMA_0789</name>
</gene>
<proteinExistence type="predicted"/>
<dbReference type="AlphaFoldDB" id="A0A0M8K8D1"/>
<reference evidence="1 2" key="1">
    <citation type="journal article" date="2015" name="Genome Announc.">
        <title>Draft Genome Sequence of a Heterotrophic Facultative Anaerobic Thermophilic Bacterium, Ardenticatena maritima Strain 110ST.</title>
        <authorList>
            <person name="Kawaichi S."/>
            <person name="Yoshida T."/>
            <person name="Sako Y."/>
            <person name="Nakamura R."/>
        </authorList>
    </citation>
    <scope>NUCLEOTIDE SEQUENCE [LARGE SCALE GENOMIC DNA]</scope>
    <source>
        <strain evidence="1 2">110S</strain>
    </source>
</reference>
<evidence type="ECO:0000313" key="2">
    <source>
        <dbReference type="Proteomes" id="UP000037784"/>
    </source>
</evidence>
<evidence type="ECO:0000313" key="1">
    <source>
        <dbReference type="EMBL" id="GAP62366.1"/>
    </source>
</evidence>
<protein>
    <submittedName>
        <fullName evidence="1">Uncharacterized protein</fullName>
    </submittedName>
</protein>
<reference evidence="2" key="2">
    <citation type="submission" date="2015-08" db="EMBL/GenBank/DDBJ databases">
        <title>Draft Genome Sequence of a Heterotrophic Facultative Anaerobic Bacterium Ardenticatena maritima Strain 110S.</title>
        <authorList>
            <person name="Kawaichi S."/>
            <person name="Yoshida T."/>
            <person name="Sako Y."/>
            <person name="Nakamura R."/>
        </authorList>
    </citation>
    <scope>NUCLEOTIDE SEQUENCE [LARGE SCALE GENOMIC DNA]</scope>
    <source>
        <strain evidence="2">110S</strain>
    </source>
</reference>
<organism evidence="1 2">
    <name type="scientific">Ardenticatena maritima</name>
    <dbReference type="NCBI Taxonomy" id="872965"/>
    <lineage>
        <taxon>Bacteria</taxon>
        <taxon>Bacillati</taxon>
        <taxon>Chloroflexota</taxon>
        <taxon>Ardenticatenia</taxon>
        <taxon>Ardenticatenales</taxon>
        <taxon>Ardenticatenaceae</taxon>
        <taxon>Ardenticatena</taxon>
    </lineage>
</organism>
<comment type="caution">
    <text evidence="1">The sequence shown here is derived from an EMBL/GenBank/DDBJ whole genome shotgun (WGS) entry which is preliminary data.</text>
</comment>